<reference evidence="1 2" key="2">
    <citation type="submission" date="2018-06" db="EMBL/GenBank/DDBJ databases">
        <title>Metagenomic assembly of (sub)arctic Cyanobacteria and their associated microbiome from non-axenic cultures.</title>
        <authorList>
            <person name="Baurain D."/>
        </authorList>
    </citation>
    <scope>NUCLEOTIDE SEQUENCE [LARGE SCALE GENOMIC DNA]</scope>
    <source>
        <strain evidence="1">ULC066bin1</strain>
    </source>
</reference>
<evidence type="ECO:0000313" key="1">
    <source>
        <dbReference type="EMBL" id="PZO42407.1"/>
    </source>
</evidence>
<proteinExistence type="predicted"/>
<accession>A0A2W4WGU3</accession>
<dbReference type="Proteomes" id="UP000249467">
    <property type="component" value="Unassembled WGS sequence"/>
</dbReference>
<sequence length="100" mass="11824">MWRAILSQRLSKNILITNGFSPQVAFEILSPSNKDRQGLDYLEEKFDFYPEYGIQKYYIYDPDDLMLAGWQRQSDRLMIKISSMMDELGKSTFKDKNVKL</sequence>
<evidence type="ECO:0000313" key="2">
    <source>
        <dbReference type="Proteomes" id="UP000249467"/>
    </source>
</evidence>
<name>A0A2W4WGU3_9CYAN</name>
<dbReference type="AlphaFoldDB" id="A0A2W4WGU3"/>
<dbReference type="EMBL" id="QBML01000007">
    <property type="protein sequence ID" value="PZO42407.1"/>
    <property type="molecule type" value="Genomic_DNA"/>
</dbReference>
<gene>
    <name evidence="1" type="ORF">DCF19_07405</name>
</gene>
<comment type="caution">
    <text evidence="1">The sequence shown here is derived from an EMBL/GenBank/DDBJ whole genome shotgun (WGS) entry which is preliminary data.</text>
</comment>
<dbReference type="SUPFAM" id="SSF52980">
    <property type="entry name" value="Restriction endonuclease-like"/>
    <property type="match status" value="1"/>
</dbReference>
<protein>
    <submittedName>
        <fullName evidence="1">Uncharacterized protein</fullName>
    </submittedName>
</protein>
<reference evidence="1 2" key="1">
    <citation type="submission" date="2018-04" db="EMBL/GenBank/DDBJ databases">
        <authorList>
            <person name="Go L.Y."/>
            <person name="Mitchell J.A."/>
        </authorList>
    </citation>
    <scope>NUCLEOTIDE SEQUENCE [LARGE SCALE GENOMIC DNA]</scope>
    <source>
        <strain evidence="1">ULC066bin1</strain>
    </source>
</reference>
<dbReference type="InterPro" id="IPR011335">
    <property type="entry name" value="Restrct_endonuc-II-like"/>
</dbReference>
<dbReference type="Gene3D" id="3.90.1570.10">
    <property type="entry name" value="tt1808, chain A"/>
    <property type="match status" value="1"/>
</dbReference>
<organism evidence="1 2">
    <name type="scientific">Pseudanabaena frigida</name>
    <dbReference type="NCBI Taxonomy" id="945775"/>
    <lineage>
        <taxon>Bacteria</taxon>
        <taxon>Bacillati</taxon>
        <taxon>Cyanobacteriota</taxon>
        <taxon>Cyanophyceae</taxon>
        <taxon>Pseudanabaenales</taxon>
        <taxon>Pseudanabaenaceae</taxon>
        <taxon>Pseudanabaena</taxon>
    </lineage>
</organism>
<dbReference type="InterPro" id="IPR012296">
    <property type="entry name" value="Nuclease_put_TT1808"/>
</dbReference>